<dbReference type="RefSeq" id="XP_067760701.1">
    <property type="nucleotide sequence ID" value="XM_067911679.1"/>
</dbReference>
<dbReference type="Proteomes" id="UP000018208">
    <property type="component" value="Unassembled WGS sequence"/>
</dbReference>
<gene>
    <name evidence="7" type="ORF">SS50377_27900</name>
</gene>
<feature type="transmembrane region" description="Helical" evidence="5">
    <location>
        <begin position="183"/>
        <end position="211"/>
    </location>
</feature>
<dbReference type="AlphaFoldDB" id="A0A9P8LKP8"/>
<dbReference type="GO" id="GO:0019706">
    <property type="term" value="F:protein-cysteine S-palmitoyltransferase activity"/>
    <property type="evidence" value="ECO:0007669"/>
    <property type="project" value="UniProtKB-EC"/>
</dbReference>
<protein>
    <recommendedName>
        <fullName evidence="5">Palmitoyltransferase</fullName>
        <ecNumber evidence="5">2.3.1.225</ecNumber>
    </recommendedName>
</protein>
<keyword evidence="8" id="KW-1185">Reference proteome</keyword>
<keyword evidence="5" id="KW-0012">Acyltransferase</keyword>
<dbReference type="PROSITE" id="PS50216">
    <property type="entry name" value="DHHC"/>
    <property type="match status" value="1"/>
</dbReference>
<reference evidence="7 8" key="1">
    <citation type="journal article" date="2014" name="PLoS Genet.">
        <title>The Genome of Spironucleus salmonicida Highlights a Fish Pathogen Adapted to Fluctuating Environments.</title>
        <authorList>
            <person name="Xu F."/>
            <person name="Jerlstrom-Hultqvist J."/>
            <person name="Einarsson E."/>
            <person name="Astvaldsson A."/>
            <person name="Svard S.G."/>
            <person name="Andersson J.O."/>
        </authorList>
    </citation>
    <scope>NUCLEOTIDE SEQUENCE [LARGE SCALE GENOMIC DNA]</scope>
    <source>
        <strain evidence="7 8">ATCC 50377</strain>
    </source>
</reference>
<feature type="transmembrane region" description="Helical" evidence="5">
    <location>
        <begin position="6"/>
        <end position="26"/>
    </location>
</feature>
<comment type="caution">
    <text evidence="7">The sequence shown here is derived from an EMBL/GenBank/DDBJ whole genome shotgun (WGS) entry which is preliminary data.</text>
</comment>
<evidence type="ECO:0000256" key="3">
    <source>
        <dbReference type="ARBA" id="ARBA00022989"/>
    </source>
</evidence>
<dbReference type="KEGG" id="ssao:94301923"/>
<dbReference type="InterPro" id="IPR001594">
    <property type="entry name" value="Palmitoyltrfase_DHHC"/>
</dbReference>
<organism evidence="7 8">
    <name type="scientific">Spironucleus salmonicida</name>
    <dbReference type="NCBI Taxonomy" id="348837"/>
    <lineage>
        <taxon>Eukaryota</taxon>
        <taxon>Metamonada</taxon>
        <taxon>Diplomonadida</taxon>
        <taxon>Hexamitidae</taxon>
        <taxon>Hexamitinae</taxon>
        <taxon>Spironucleus</taxon>
    </lineage>
</organism>
<keyword evidence="5" id="KW-0808">Transferase</keyword>
<keyword evidence="3 5" id="KW-1133">Transmembrane helix</keyword>
<proteinExistence type="inferred from homology"/>
<dbReference type="GeneID" id="94301923"/>
<comment type="subcellular location">
    <subcellularLocation>
        <location evidence="1">Membrane</location>
        <topology evidence="1">Multi-pass membrane protein</topology>
    </subcellularLocation>
</comment>
<accession>A0A9P8LKP8</accession>
<evidence type="ECO:0000313" key="8">
    <source>
        <dbReference type="Proteomes" id="UP000018208"/>
    </source>
</evidence>
<sequence>MKGYKIIILSFAALILSKIIISILRQKAKSTYPIYIKCFINFKLKQIIPPFFLLVYLISTTVTIVNTTKYSPQCVGFCQQFVASVPFDKQRQPSPVILRSPLISAISLILFTSILINFYKLIISKPSFMPKQDNVSIHSGACEICQLNGYPHVYHGSYGCVYQYDHTCPWVASDIGNSNKIPFFIIVLSLFLLSGITMIFYSTCAIATFQWHFQTFPSHDMAIIEKFTYKSSAIILYAVGNIDNVLQLVMQFMVFVPALVQIIQQLYTMRHPMCFSSYSYVKNMRKRVKKGTIIVGRNNDLVYFVAKGKKEQITDLDGNIIVDGKRLAVKYENRENSLIWLGKELQKGSIVDTFKSILSGQQITQKW</sequence>
<evidence type="ECO:0000313" key="7">
    <source>
        <dbReference type="EMBL" id="KAH0569928.1"/>
    </source>
</evidence>
<keyword evidence="2 5" id="KW-0812">Transmembrane</keyword>
<evidence type="ECO:0000256" key="1">
    <source>
        <dbReference type="ARBA" id="ARBA00004141"/>
    </source>
</evidence>
<name>A0A9P8LKP8_9EUKA</name>
<evidence type="ECO:0000256" key="5">
    <source>
        <dbReference type="RuleBase" id="RU079119"/>
    </source>
</evidence>
<evidence type="ECO:0000256" key="4">
    <source>
        <dbReference type="ARBA" id="ARBA00023136"/>
    </source>
</evidence>
<comment type="domain">
    <text evidence="5">The DHHC domain is required for palmitoyltransferase activity.</text>
</comment>
<comment type="similarity">
    <text evidence="5">Belongs to the DHHC palmitoyltransferase family.</text>
</comment>
<feature type="transmembrane region" description="Helical" evidence="5">
    <location>
        <begin position="102"/>
        <end position="122"/>
    </location>
</feature>
<keyword evidence="4 5" id="KW-0472">Membrane</keyword>
<dbReference type="EMBL" id="AUWU02000008">
    <property type="protein sequence ID" value="KAH0569928.1"/>
    <property type="molecule type" value="Genomic_DNA"/>
</dbReference>
<evidence type="ECO:0000256" key="2">
    <source>
        <dbReference type="ARBA" id="ARBA00022692"/>
    </source>
</evidence>
<evidence type="ECO:0000259" key="6">
    <source>
        <dbReference type="Pfam" id="PF01529"/>
    </source>
</evidence>
<dbReference type="GO" id="GO:0016020">
    <property type="term" value="C:membrane"/>
    <property type="evidence" value="ECO:0007669"/>
    <property type="project" value="UniProtKB-SubCell"/>
</dbReference>
<feature type="transmembrane region" description="Helical" evidence="5">
    <location>
        <begin position="47"/>
        <end position="65"/>
    </location>
</feature>
<comment type="catalytic activity">
    <reaction evidence="5">
        <text>L-cysteinyl-[protein] + hexadecanoyl-CoA = S-hexadecanoyl-L-cysteinyl-[protein] + CoA</text>
        <dbReference type="Rhea" id="RHEA:36683"/>
        <dbReference type="Rhea" id="RHEA-COMP:10131"/>
        <dbReference type="Rhea" id="RHEA-COMP:11032"/>
        <dbReference type="ChEBI" id="CHEBI:29950"/>
        <dbReference type="ChEBI" id="CHEBI:57287"/>
        <dbReference type="ChEBI" id="CHEBI:57379"/>
        <dbReference type="ChEBI" id="CHEBI:74151"/>
        <dbReference type="EC" id="2.3.1.225"/>
    </reaction>
</comment>
<feature type="domain" description="Palmitoyltransferase DHHC" evidence="6">
    <location>
        <begin position="141"/>
        <end position="269"/>
    </location>
</feature>
<dbReference type="Pfam" id="PF01529">
    <property type="entry name" value="DHHC"/>
    <property type="match status" value="1"/>
</dbReference>
<dbReference type="EC" id="2.3.1.225" evidence="5"/>